<proteinExistence type="predicted"/>
<keyword evidence="2" id="KW-1185">Reference proteome</keyword>
<sequence>MEGSDNADQGSSEQADSQRRQQQVRLHREEAFYQFVNNLSEEDYRLMRDNNLLGTPAEGYLQIFVGGRMIDTVGTVDALTSHSVESGNTQIKGDVVWQSFWIIMHLSVQIDYLWFS</sequence>
<accession>A0ACC5YE03</accession>
<comment type="caution">
    <text evidence="1">The sequence shown here is derived from an EMBL/GenBank/DDBJ whole genome shotgun (WGS) entry which is preliminary data.</text>
</comment>
<name>A0ACC5YE03_9TELE</name>
<organism evidence="1 2">
    <name type="scientific">Pangasius djambal</name>
    <dbReference type="NCBI Taxonomy" id="1691987"/>
    <lineage>
        <taxon>Eukaryota</taxon>
        <taxon>Metazoa</taxon>
        <taxon>Chordata</taxon>
        <taxon>Craniata</taxon>
        <taxon>Vertebrata</taxon>
        <taxon>Euteleostomi</taxon>
        <taxon>Actinopterygii</taxon>
        <taxon>Neopterygii</taxon>
        <taxon>Teleostei</taxon>
        <taxon>Ostariophysi</taxon>
        <taxon>Siluriformes</taxon>
        <taxon>Pangasiidae</taxon>
        <taxon>Pangasius</taxon>
    </lineage>
</organism>
<protein>
    <submittedName>
        <fullName evidence="1">Uncharacterized protein</fullName>
    </submittedName>
</protein>
<dbReference type="Proteomes" id="UP000830395">
    <property type="component" value="Chromosome 7"/>
</dbReference>
<evidence type="ECO:0000313" key="2">
    <source>
        <dbReference type="Proteomes" id="UP000830395"/>
    </source>
</evidence>
<dbReference type="EMBL" id="CM040981">
    <property type="protein sequence ID" value="MCJ8733889.1"/>
    <property type="molecule type" value="Genomic_DNA"/>
</dbReference>
<reference evidence="1" key="1">
    <citation type="submission" date="2020-02" db="EMBL/GenBank/DDBJ databases">
        <title>Genome sequencing of the panga catfish, Pangasius djambal.</title>
        <authorList>
            <person name="Wen M."/>
            <person name="Zahm M."/>
            <person name="Roques C."/>
            <person name="Cabau C."/>
            <person name="Klopp C."/>
            <person name="Donnadieu C."/>
            <person name="Jouanno E."/>
            <person name="Avarre J.-C."/>
            <person name="Campet M."/>
            <person name="Ha T."/>
            <person name="Dugue R."/>
            <person name="Lampietro C."/>
            <person name="Louis A."/>
            <person name="Herpin A."/>
            <person name="Echchiki A."/>
            <person name="Berthelot C."/>
            <person name="Parey E."/>
            <person name="Roest-Crollius H."/>
            <person name="Braasch I."/>
            <person name="Postlethwait J.H."/>
            <person name="Bobe J."/>
            <person name="Montfort J."/>
            <person name="Bouchez O."/>
            <person name="Begum T."/>
            <person name="Schartl M."/>
            <person name="Gustiano R."/>
            <person name="Guiguen Y."/>
        </authorList>
    </citation>
    <scope>NUCLEOTIDE SEQUENCE</scope>
    <source>
        <strain evidence="1">Pdj_M5554</strain>
    </source>
</reference>
<evidence type="ECO:0000313" key="1">
    <source>
        <dbReference type="EMBL" id="MCJ8733889.1"/>
    </source>
</evidence>
<gene>
    <name evidence="1" type="ORF">PDJAM_G00228920</name>
</gene>